<protein>
    <submittedName>
        <fullName evidence="1">Uncharacterized protein</fullName>
    </submittedName>
</protein>
<dbReference type="EMBL" id="MOBU01000010">
    <property type="protein sequence ID" value="RON67199.1"/>
    <property type="molecule type" value="Genomic_DNA"/>
</dbReference>
<name>A0A423LFX9_PSEFL</name>
<evidence type="ECO:0000313" key="1">
    <source>
        <dbReference type="EMBL" id="RON67199.1"/>
    </source>
</evidence>
<dbReference type="Proteomes" id="UP000285757">
    <property type="component" value="Unassembled WGS sequence"/>
</dbReference>
<accession>A0A423LFX9</accession>
<proteinExistence type="predicted"/>
<comment type="caution">
    <text evidence="1">The sequence shown here is derived from an EMBL/GenBank/DDBJ whole genome shotgun (WGS) entry which is preliminary data.</text>
</comment>
<evidence type="ECO:0000313" key="2">
    <source>
        <dbReference type="Proteomes" id="UP000285757"/>
    </source>
</evidence>
<gene>
    <name evidence="1" type="ORF">BK671_14580</name>
</gene>
<organism evidence="1 2">
    <name type="scientific">Pseudomonas fluorescens</name>
    <dbReference type="NCBI Taxonomy" id="294"/>
    <lineage>
        <taxon>Bacteria</taxon>
        <taxon>Pseudomonadati</taxon>
        <taxon>Pseudomonadota</taxon>
        <taxon>Gammaproteobacteria</taxon>
        <taxon>Pseudomonadales</taxon>
        <taxon>Pseudomonadaceae</taxon>
        <taxon>Pseudomonas</taxon>
    </lineage>
</organism>
<reference evidence="1 2" key="1">
    <citation type="submission" date="2016-10" db="EMBL/GenBank/DDBJ databases">
        <title>Comparative genome analysis of multiple Pseudomonas spp. focuses on biocontrol and plant growth promoting traits.</title>
        <authorList>
            <person name="Tao X.-Y."/>
            <person name="Taylor C.G."/>
        </authorList>
    </citation>
    <scope>NUCLEOTIDE SEQUENCE [LARGE SCALE GENOMIC DNA]</scope>
    <source>
        <strain evidence="1 2">24D3</strain>
    </source>
</reference>
<sequence>MASPLKKRDFFHRTKHVDILLSVGPTPIIRMLDDQFNSREFSKPMFSKDTIVIIISLSVIHRQRTGKALQI</sequence>
<dbReference type="AlphaFoldDB" id="A0A423LFX9"/>